<protein>
    <recommendedName>
        <fullName evidence="2">DUF7702 domain-containing protein</fullName>
    </recommendedName>
</protein>
<feature type="transmembrane region" description="Helical" evidence="1">
    <location>
        <begin position="41"/>
        <end position="63"/>
    </location>
</feature>
<proteinExistence type="predicted"/>
<dbReference type="AlphaFoldDB" id="A0A0C3CUX0"/>
<reference evidence="3 4" key="1">
    <citation type="submission" date="2014-04" db="EMBL/GenBank/DDBJ databases">
        <authorList>
            <consortium name="DOE Joint Genome Institute"/>
            <person name="Kuo A."/>
            <person name="Gay G."/>
            <person name="Dore J."/>
            <person name="Kohler A."/>
            <person name="Nagy L.G."/>
            <person name="Floudas D."/>
            <person name="Copeland A."/>
            <person name="Barry K.W."/>
            <person name="Cichocki N."/>
            <person name="Veneault-Fourrey C."/>
            <person name="LaButti K."/>
            <person name="Lindquist E.A."/>
            <person name="Lipzen A."/>
            <person name="Lundell T."/>
            <person name="Morin E."/>
            <person name="Murat C."/>
            <person name="Sun H."/>
            <person name="Tunlid A."/>
            <person name="Henrissat B."/>
            <person name="Grigoriev I.V."/>
            <person name="Hibbett D.S."/>
            <person name="Martin F."/>
            <person name="Nordberg H.P."/>
            <person name="Cantor M.N."/>
            <person name="Hua S.X."/>
        </authorList>
    </citation>
    <scope>NUCLEOTIDE SEQUENCE [LARGE SCALE GENOMIC DNA]</scope>
    <source>
        <strain evidence="4">h7</strain>
    </source>
</reference>
<feature type="transmembrane region" description="Helical" evidence="1">
    <location>
        <begin position="109"/>
        <end position="132"/>
    </location>
</feature>
<feature type="transmembrane region" description="Helical" evidence="1">
    <location>
        <begin position="15"/>
        <end position="34"/>
    </location>
</feature>
<dbReference type="Proteomes" id="UP000053424">
    <property type="component" value="Unassembled WGS sequence"/>
</dbReference>
<keyword evidence="1" id="KW-0472">Membrane</keyword>
<dbReference type="InterPro" id="IPR056119">
    <property type="entry name" value="DUF7702"/>
</dbReference>
<name>A0A0C3CUX0_HEBCY</name>
<accession>A0A0C3CUX0</accession>
<feature type="transmembrane region" description="Helical" evidence="1">
    <location>
        <begin position="152"/>
        <end position="170"/>
    </location>
</feature>
<feature type="transmembrane region" description="Helical" evidence="1">
    <location>
        <begin position="182"/>
        <end position="204"/>
    </location>
</feature>
<evidence type="ECO:0000256" key="1">
    <source>
        <dbReference type="SAM" id="Phobius"/>
    </source>
</evidence>
<gene>
    <name evidence="3" type="ORF">M413DRAFT_439620</name>
</gene>
<dbReference type="Pfam" id="PF24800">
    <property type="entry name" value="DUF7702"/>
    <property type="match status" value="1"/>
</dbReference>
<dbReference type="HOGENOM" id="CLU_064985_0_0_1"/>
<organism evidence="3 4">
    <name type="scientific">Hebeloma cylindrosporum</name>
    <dbReference type="NCBI Taxonomy" id="76867"/>
    <lineage>
        <taxon>Eukaryota</taxon>
        <taxon>Fungi</taxon>
        <taxon>Dikarya</taxon>
        <taxon>Basidiomycota</taxon>
        <taxon>Agaricomycotina</taxon>
        <taxon>Agaricomycetes</taxon>
        <taxon>Agaricomycetidae</taxon>
        <taxon>Agaricales</taxon>
        <taxon>Agaricineae</taxon>
        <taxon>Hymenogastraceae</taxon>
        <taxon>Hebeloma</taxon>
    </lineage>
</organism>
<dbReference type="STRING" id="686832.A0A0C3CUX0"/>
<keyword evidence="1" id="KW-0812">Transmembrane</keyword>
<dbReference type="PANTHER" id="PTHR42109">
    <property type="entry name" value="UNPLACED GENOMIC SCAFFOLD UM_SCAF_CONTIG_1.265, WHOLE GENOME SHOTGUN SEQUENCE"/>
    <property type="match status" value="1"/>
</dbReference>
<keyword evidence="4" id="KW-1185">Reference proteome</keyword>
<evidence type="ECO:0000313" key="3">
    <source>
        <dbReference type="EMBL" id="KIM47924.1"/>
    </source>
</evidence>
<dbReference type="PANTHER" id="PTHR42109:SF2">
    <property type="entry name" value="INTEGRAL MEMBRANE PROTEIN"/>
    <property type="match status" value="1"/>
</dbReference>
<feature type="transmembrane region" description="Helical" evidence="1">
    <location>
        <begin position="230"/>
        <end position="251"/>
    </location>
</feature>
<keyword evidence="1" id="KW-1133">Transmembrane helix</keyword>
<dbReference type="EMBL" id="KN831769">
    <property type="protein sequence ID" value="KIM47924.1"/>
    <property type="molecule type" value="Genomic_DNA"/>
</dbReference>
<sequence length="260" mass="28503">MPTLDTRGKIAAAELAFYSPIAALSLVLIFRYAFRRDAGWFFLFIFSAIRIAGAALIVAAEMIEPPKITLFNAAYIMDFAGLAALLFSSLGFIGMAGQHTYSENPRITILLRLIGFLGLGGLGLCIAGGVLGTQATANQNLATSLRRAGVCVYAGMYVILFMVHIGTWTYRWHLRSYRRNLLWGISVALPFLGVRMAYAVLAAWSASDLHGLNLSSNATLAKLNPITGNWILYLVMSLVMEYVTALLYLFASTILARRHH</sequence>
<evidence type="ECO:0000313" key="4">
    <source>
        <dbReference type="Proteomes" id="UP000053424"/>
    </source>
</evidence>
<reference evidence="4" key="2">
    <citation type="submission" date="2015-01" db="EMBL/GenBank/DDBJ databases">
        <title>Evolutionary Origins and Diversification of the Mycorrhizal Mutualists.</title>
        <authorList>
            <consortium name="DOE Joint Genome Institute"/>
            <consortium name="Mycorrhizal Genomics Consortium"/>
            <person name="Kohler A."/>
            <person name="Kuo A."/>
            <person name="Nagy L.G."/>
            <person name="Floudas D."/>
            <person name="Copeland A."/>
            <person name="Barry K.W."/>
            <person name="Cichocki N."/>
            <person name="Veneault-Fourrey C."/>
            <person name="LaButti K."/>
            <person name="Lindquist E.A."/>
            <person name="Lipzen A."/>
            <person name="Lundell T."/>
            <person name="Morin E."/>
            <person name="Murat C."/>
            <person name="Riley R."/>
            <person name="Ohm R."/>
            <person name="Sun H."/>
            <person name="Tunlid A."/>
            <person name="Henrissat B."/>
            <person name="Grigoriev I.V."/>
            <person name="Hibbett D.S."/>
            <person name="Martin F."/>
        </authorList>
    </citation>
    <scope>NUCLEOTIDE SEQUENCE [LARGE SCALE GENOMIC DNA]</scope>
    <source>
        <strain evidence="4">h7</strain>
    </source>
</reference>
<feature type="transmembrane region" description="Helical" evidence="1">
    <location>
        <begin position="75"/>
        <end position="97"/>
    </location>
</feature>
<feature type="domain" description="DUF7702" evidence="2">
    <location>
        <begin position="4"/>
        <end position="254"/>
    </location>
</feature>
<evidence type="ECO:0000259" key="2">
    <source>
        <dbReference type="Pfam" id="PF24800"/>
    </source>
</evidence>
<dbReference type="OrthoDB" id="2560628at2759"/>